<dbReference type="Gene3D" id="1.10.155.10">
    <property type="entry name" value="Chemotaxis receptor methyltransferase CheR, N-terminal domain"/>
    <property type="match status" value="1"/>
</dbReference>
<dbReference type="PANTHER" id="PTHR24422:SF19">
    <property type="entry name" value="CHEMOTAXIS PROTEIN METHYLTRANSFERASE"/>
    <property type="match status" value="1"/>
</dbReference>
<evidence type="ECO:0000259" key="6">
    <source>
        <dbReference type="PROSITE" id="PS50123"/>
    </source>
</evidence>
<dbReference type="InterPro" id="IPR022641">
    <property type="entry name" value="CheR_N"/>
</dbReference>
<sequence>MADNYEVFKEQIYHITKIDLNSYKERQMKRRIDALIAKHKITSYNAYVETIKKNPVMLEEFVNYLTINVSEFYRNPEQWNLLEADVLPYLFNRFGNGLKIWSAACSTGDEPYSLVMLLSKFMPLSRIKIIATDIDKQVLEKAKLGLYNIKSLKGLPQEFISKYFREVNTSTYQILDSVKACVEFKQHDLLKDSYPNQCDLIICRNVLIYFTEEAKDEIYKKFNGALKKDAILFVGSTEQIIQPQNLQFTTYKSFFYKKI</sequence>
<dbReference type="PANTHER" id="PTHR24422">
    <property type="entry name" value="CHEMOTAXIS PROTEIN METHYLTRANSFERASE"/>
    <property type="match status" value="1"/>
</dbReference>
<reference evidence="7 8" key="1">
    <citation type="submission" date="2020-01" db="EMBL/GenBank/DDBJ databases">
        <title>Genome analysis of Anaerocolumna sp. CBA3638.</title>
        <authorList>
            <person name="Kim J."/>
            <person name="Roh S.W."/>
        </authorList>
    </citation>
    <scope>NUCLEOTIDE SEQUENCE [LARGE SCALE GENOMIC DNA]</scope>
    <source>
        <strain evidence="7 8">CBA3638</strain>
    </source>
</reference>
<dbReference type="AlphaFoldDB" id="A0A6P1TPD5"/>
<dbReference type="Pfam" id="PF03705">
    <property type="entry name" value="CheR_N"/>
    <property type="match status" value="1"/>
</dbReference>
<dbReference type="InterPro" id="IPR000780">
    <property type="entry name" value="CheR_MeTrfase"/>
</dbReference>
<dbReference type="RefSeq" id="WP_161839022.1">
    <property type="nucleotide sequence ID" value="NZ_CP048000.1"/>
</dbReference>
<evidence type="ECO:0000313" key="7">
    <source>
        <dbReference type="EMBL" id="QHQ62197.1"/>
    </source>
</evidence>
<proteinExistence type="predicted"/>
<dbReference type="InterPro" id="IPR022642">
    <property type="entry name" value="CheR_C"/>
</dbReference>
<dbReference type="PROSITE" id="PS50123">
    <property type="entry name" value="CHER"/>
    <property type="match status" value="1"/>
</dbReference>
<dbReference type="SUPFAM" id="SSF47757">
    <property type="entry name" value="Chemotaxis receptor methyltransferase CheR, N-terminal domain"/>
    <property type="match status" value="1"/>
</dbReference>
<dbReference type="GO" id="GO:0008983">
    <property type="term" value="F:protein-glutamate O-methyltransferase activity"/>
    <property type="evidence" value="ECO:0007669"/>
    <property type="project" value="UniProtKB-EC"/>
</dbReference>
<keyword evidence="5" id="KW-0949">S-adenosyl-L-methionine</keyword>
<evidence type="ECO:0000256" key="3">
    <source>
        <dbReference type="ARBA" id="ARBA00022603"/>
    </source>
</evidence>
<evidence type="ECO:0000256" key="4">
    <source>
        <dbReference type="ARBA" id="ARBA00022679"/>
    </source>
</evidence>
<dbReference type="KEGG" id="anr:Ana3638_16570"/>
<evidence type="ECO:0000256" key="1">
    <source>
        <dbReference type="ARBA" id="ARBA00001541"/>
    </source>
</evidence>
<evidence type="ECO:0000256" key="5">
    <source>
        <dbReference type="ARBA" id="ARBA00022691"/>
    </source>
</evidence>
<name>A0A6P1TPD5_9FIRM</name>
<dbReference type="SUPFAM" id="SSF53335">
    <property type="entry name" value="S-adenosyl-L-methionine-dependent methyltransferases"/>
    <property type="match status" value="1"/>
</dbReference>
<dbReference type="Proteomes" id="UP000464314">
    <property type="component" value="Chromosome"/>
</dbReference>
<accession>A0A6P1TPD5</accession>
<dbReference type="GO" id="GO:0032259">
    <property type="term" value="P:methylation"/>
    <property type="evidence" value="ECO:0007669"/>
    <property type="project" value="UniProtKB-KW"/>
</dbReference>
<dbReference type="Pfam" id="PF01739">
    <property type="entry name" value="CheR"/>
    <property type="match status" value="1"/>
</dbReference>
<evidence type="ECO:0000256" key="2">
    <source>
        <dbReference type="ARBA" id="ARBA00012534"/>
    </source>
</evidence>
<keyword evidence="4" id="KW-0808">Transferase</keyword>
<dbReference type="Gene3D" id="3.40.50.150">
    <property type="entry name" value="Vaccinia Virus protein VP39"/>
    <property type="match status" value="1"/>
</dbReference>
<organism evidence="7 8">
    <name type="scientific">Anaerocolumna sedimenticola</name>
    <dbReference type="NCBI Taxonomy" id="2696063"/>
    <lineage>
        <taxon>Bacteria</taxon>
        <taxon>Bacillati</taxon>
        <taxon>Bacillota</taxon>
        <taxon>Clostridia</taxon>
        <taxon>Lachnospirales</taxon>
        <taxon>Lachnospiraceae</taxon>
        <taxon>Anaerocolumna</taxon>
    </lineage>
</organism>
<gene>
    <name evidence="7" type="ORF">Ana3638_16570</name>
</gene>
<feature type="domain" description="CheR-type methyltransferase" evidence="6">
    <location>
        <begin position="1"/>
        <end position="259"/>
    </location>
</feature>
<evidence type="ECO:0000313" key="8">
    <source>
        <dbReference type="Proteomes" id="UP000464314"/>
    </source>
</evidence>
<dbReference type="PRINTS" id="PR00996">
    <property type="entry name" value="CHERMTFRASE"/>
</dbReference>
<comment type="catalytic activity">
    <reaction evidence="1">
        <text>L-glutamyl-[protein] + S-adenosyl-L-methionine = [protein]-L-glutamate 5-O-methyl ester + S-adenosyl-L-homocysteine</text>
        <dbReference type="Rhea" id="RHEA:24452"/>
        <dbReference type="Rhea" id="RHEA-COMP:10208"/>
        <dbReference type="Rhea" id="RHEA-COMP:10311"/>
        <dbReference type="ChEBI" id="CHEBI:29973"/>
        <dbReference type="ChEBI" id="CHEBI:57856"/>
        <dbReference type="ChEBI" id="CHEBI:59789"/>
        <dbReference type="ChEBI" id="CHEBI:82795"/>
        <dbReference type="EC" id="2.1.1.80"/>
    </reaction>
</comment>
<protein>
    <recommendedName>
        <fullName evidence="2">protein-glutamate O-methyltransferase</fullName>
        <ecNumber evidence="2">2.1.1.80</ecNumber>
    </recommendedName>
</protein>
<dbReference type="InterPro" id="IPR029063">
    <property type="entry name" value="SAM-dependent_MTases_sf"/>
</dbReference>
<dbReference type="SMART" id="SM00138">
    <property type="entry name" value="MeTrc"/>
    <property type="match status" value="1"/>
</dbReference>
<dbReference type="EMBL" id="CP048000">
    <property type="protein sequence ID" value="QHQ62197.1"/>
    <property type="molecule type" value="Genomic_DNA"/>
</dbReference>
<keyword evidence="3" id="KW-0489">Methyltransferase</keyword>
<keyword evidence="8" id="KW-1185">Reference proteome</keyword>
<dbReference type="InterPro" id="IPR050903">
    <property type="entry name" value="Bact_Chemotaxis_MeTrfase"/>
</dbReference>
<dbReference type="InterPro" id="IPR036804">
    <property type="entry name" value="CheR_N_sf"/>
</dbReference>
<dbReference type="EC" id="2.1.1.80" evidence="2"/>